<evidence type="ECO:0000259" key="5">
    <source>
        <dbReference type="Pfam" id="PF20465"/>
    </source>
</evidence>
<dbReference type="EC" id="2.1.1.72" evidence="1"/>
<organism evidence="7 9">
    <name type="scientific">Rhizobium tibeticum</name>
    <dbReference type="NCBI Taxonomy" id="501024"/>
    <lineage>
        <taxon>Bacteria</taxon>
        <taxon>Pseudomonadati</taxon>
        <taxon>Pseudomonadota</taxon>
        <taxon>Alphaproteobacteria</taxon>
        <taxon>Hyphomicrobiales</taxon>
        <taxon>Rhizobiaceae</taxon>
        <taxon>Rhizobium/Agrobacterium group</taxon>
        <taxon>Rhizobium</taxon>
    </lineage>
</organism>
<evidence type="ECO:0000256" key="2">
    <source>
        <dbReference type="ARBA" id="ARBA00022603"/>
    </source>
</evidence>
<dbReference type="Gene3D" id="3.40.50.150">
    <property type="entry name" value="Vaccinia Virus protein VP39"/>
    <property type="match status" value="1"/>
</dbReference>
<accession>A0A1H8SS70</accession>
<feature type="domain" description="MmeI-like helicase spacer" evidence="5">
    <location>
        <begin position="214"/>
        <end position="285"/>
    </location>
</feature>
<evidence type="ECO:0000256" key="3">
    <source>
        <dbReference type="ARBA" id="ARBA00022679"/>
    </source>
</evidence>
<evidence type="ECO:0000259" key="6">
    <source>
        <dbReference type="Pfam" id="PF20473"/>
    </source>
</evidence>
<dbReference type="Proteomes" id="UP000183063">
    <property type="component" value="Unassembled WGS sequence"/>
</dbReference>
<dbReference type="GO" id="GO:0003676">
    <property type="term" value="F:nucleic acid binding"/>
    <property type="evidence" value="ECO:0007669"/>
    <property type="project" value="InterPro"/>
</dbReference>
<dbReference type="PROSITE" id="PS00092">
    <property type="entry name" value="N6_MTASE"/>
    <property type="match status" value="1"/>
</dbReference>
<dbReference type="AlphaFoldDB" id="A0A1H8SS70"/>
<dbReference type="Pfam" id="PF20465">
    <property type="entry name" value="MmeI_hel"/>
    <property type="match status" value="1"/>
</dbReference>
<evidence type="ECO:0000313" key="9">
    <source>
        <dbReference type="Proteomes" id="UP000183063"/>
    </source>
</evidence>
<keyword evidence="10" id="KW-1185">Reference proteome</keyword>
<gene>
    <name evidence="7" type="ORF">RTCCBAU85039_5006</name>
    <name evidence="8" type="ORF">SAMN05216228_10268</name>
</gene>
<dbReference type="REBASE" id="177467">
    <property type="entry name" value="Rti85039ORF5006P"/>
</dbReference>
<keyword evidence="3 7" id="KW-0808">Transferase</keyword>
<dbReference type="InterPro" id="IPR046819">
    <property type="entry name" value="MmeI_hel"/>
</dbReference>
<dbReference type="EMBL" id="FOCV01000026">
    <property type="protein sequence ID" value="SEO81491.1"/>
    <property type="molecule type" value="Genomic_DNA"/>
</dbReference>
<proteinExistence type="predicted"/>
<sequence length="1006" mass="111956">MPCEMIAACPRSATKMSNIIGGSHAPYFALDNMTPHEFLTKWRANELKERSASQSHFNDLCKLLGILDPVTTDPTGEWFTFEKGATKTSGGEGWADVWRKGCFAWEYKGRHANLDKANAQLLQYAVALENPPLLIVSDMARIVIRTNWTNSVQEKHEFALEDLVDGAVRDRIKAAFVDPEAFRPKKSRQELTEETAAEFAGLAQRLRERGHEAHQVAHFVNRLVFCMFAEDVGLLPDNLFTKMLEVSRRNPAEFSQNAATLFGAMARPGGKVGFTAIEWFNGGLFEDDAVLPMDADDIDQLLRAARRDWSQIDPSILGTLFERGLDPAKRSQLGAHYTDRDKIMMIVRPVIIEQLEAEWAEALARMAALVDNAPRQTKEKLLRGAELGKRTRALAEATAIHETFVERLANFRVLDPACGSGNFLYVALRALKDIEHRANLDAEALGLPRGFPRVGPECVLGIELNPYAAELARVSVWIGEIQWMRRNGFDAAKNPILRPLDTIECRDAVLSDDGAKTEWPEADVVIGNPPFLGNKKMIAELGEDYTRALRKAWPEVSGGVDLVCYWFAKAWAMMGSGRLQRAGLVTTNSIRGGANREVLKPVVEHGRIFDAWSDEEWTVDGASVRVSLVCFTQQGEGTAALNGKQVNKVHADLTGQSGGTDLTSADRLPQNRNVAFQGPVKVGPFDVEGDLARRWLQMPVNPNGRSNGDVVRPLLNGMDITRRTSDRWIVDFGSATEAESAMYEAPFEHILATVKPLRDENRRDRRRLLWWQHGETVPGIKRTIAGRSRAIFTPRVAKHRLFVWAGPTVVPDSAVVIVARDDDTSFGILHSRFHELWSLRMGTFLGVGNDPRYTPSTTFETFPFPEGLTPAIPASDYAADPRAQAIAAAAARLNELRENWLNPADLVVREPEVVPGYPDRILSKDEDAAKELRKRTLTNLYNVRPRWLANAHAALDAAVADAYGWGDDWRAGLTDEEILARLFRLNQQRASTSRTDIPSPVVPAES</sequence>
<dbReference type="PANTHER" id="PTHR33841">
    <property type="entry name" value="DNA METHYLTRANSFERASE YEEA-RELATED"/>
    <property type="match status" value="1"/>
</dbReference>
<dbReference type="GO" id="GO:0009007">
    <property type="term" value="F:site-specific DNA-methyltransferase (adenine-specific) activity"/>
    <property type="evidence" value="ECO:0007669"/>
    <property type="project" value="UniProtKB-EC"/>
</dbReference>
<dbReference type="Pfam" id="PF20473">
    <property type="entry name" value="MmeI_Mtase"/>
    <property type="match status" value="1"/>
</dbReference>
<dbReference type="InterPro" id="IPR002052">
    <property type="entry name" value="DNA_methylase_N6_adenine_CS"/>
</dbReference>
<comment type="catalytic activity">
    <reaction evidence="4">
        <text>a 2'-deoxyadenosine in DNA + S-adenosyl-L-methionine = an N(6)-methyl-2'-deoxyadenosine in DNA + S-adenosyl-L-homocysteine + H(+)</text>
        <dbReference type="Rhea" id="RHEA:15197"/>
        <dbReference type="Rhea" id="RHEA-COMP:12418"/>
        <dbReference type="Rhea" id="RHEA-COMP:12419"/>
        <dbReference type="ChEBI" id="CHEBI:15378"/>
        <dbReference type="ChEBI" id="CHEBI:57856"/>
        <dbReference type="ChEBI" id="CHEBI:59789"/>
        <dbReference type="ChEBI" id="CHEBI:90615"/>
        <dbReference type="ChEBI" id="CHEBI:90616"/>
        <dbReference type="EC" id="2.1.1.72"/>
    </reaction>
</comment>
<reference evidence="9" key="2">
    <citation type="submission" date="2016-10" db="EMBL/GenBank/DDBJ databases">
        <authorList>
            <person name="Wibberg D."/>
        </authorList>
    </citation>
    <scope>NUCLEOTIDE SEQUENCE [LARGE SCALE GENOMIC DNA]</scope>
</reference>
<evidence type="ECO:0000313" key="8">
    <source>
        <dbReference type="EMBL" id="SEO81491.1"/>
    </source>
</evidence>
<evidence type="ECO:0000313" key="10">
    <source>
        <dbReference type="Proteomes" id="UP000198939"/>
    </source>
</evidence>
<name>A0A1H8SS70_9HYPH</name>
<dbReference type="PANTHER" id="PTHR33841:SF1">
    <property type="entry name" value="DNA METHYLTRANSFERASE A"/>
    <property type="match status" value="1"/>
</dbReference>
<dbReference type="EMBL" id="FNXB01000035">
    <property type="protein sequence ID" value="SEI13907.1"/>
    <property type="molecule type" value="Genomic_DNA"/>
</dbReference>
<dbReference type="InterPro" id="IPR046816">
    <property type="entry name" value="MmeI_Mtase"/>
</dbReference>
<dbReference type="GO" id="GO:0032259">
    <property type="term" value="P:methylation"/>
    <property type="evidence" value="ECO:0007669"/>
    <property type="project" value="UniProtKB-KW"/>
</dbReference>
<dbReference type="Proteomes" id="UP000198939">
    <property type="component" value="Unassembled WGS sequence"/>
</dbReference>
<dbReference type="STRING" id="501024.RTCCBAU85039_5006"/>
<dbReference type="SUPFAM" id="SSF53335">
    <property type="entry name" value="S-adenosyl-L-methionine-dependent methyltransferases"/>
    <property type="match status" value="1"/>
</dbReference>
<reference evidence="8 10" key="1">
    <citation type="submission" date="2016-10" db="EMBL/GenBank/DDBJ databases">
        <authorList>
            <person name="Varghese N."/>
            <person name="Submissions S."/>
        </authorList>
    </citation>
    <scope>NUCLEOTIDE SEQUENCE [LARGE SCALE GENOMIC DNA]</scope>
    <source>
        <strain evidence="8 10">CGMCC 1.7071</strain>
    </source>
</reference>
<dbReference type="InterPro" id="IPR050953">
    <property type="entry name" value="N4_N6_ade-DNA_methylase"/>
</dbReference>
<protein>
    <recommendedName>
        <fullName evidence="1">site-specific DNA-methyltransferase (adenine-specific)</fullName>
        <ecNumber evidence="1">2.1.1.72</ecNumber>
    </recommendedName>
</protein>
<evidence type="ECO:0000256" key="1">
    <source>
        <dbReference type="ARBA" id="ARBA00011900"/>
    </source>
</evidence>
<evidence type="ECO:0000313" key="7">
    <source>
        <dbReference type="EMBL" id="SEI13907.1"/>
    </source>
</evidence>
<reference evidence="7" key="3">
    <citation type="submission" date="2016-10" db="EMBL/GenBank/DDBJ databases">
        <authorList>
            <person name="de Groot N.N."/>
        </authorList>
    </citation>
    <scope>NUCLEOTIDE SEQUENCE [LARGE SCALE GENOMIC DNA]</scope>
    <source>
        <strain evidence="7">CCBAU85039</strain>
    </source>
</reference>
<feature type="domain" description="MmeI-like DNA-methyltransferase" evidence="6">
    <location>
        <begin position="402"/>
        <end position="633"/>
    </location>
</feature>
<dbReference type="PRINTS" id="PR00507">
    <property type="entry name" value="N12N6MTFRASE"/>
</dbReference>
<evidence type="ECO:0000256" key="4">
    <source>
        <dbReference type="ARBA" id="ARBA00047942"/>
    </source>
</evidence>
<dbReference type="InterPro" id="IPR029063">
    <property type="entry name" value="SAM-dependent_MTases_sf"/>
</dbReference>
<keyword evidence="2 7" id="KW-0489">Methyltransferase</keyword>